<protein>
    <submittedName>
        <fullName evidence="2">Uncharacterized protein</fullName>
    </submittedName>
</protein>
<dbReference type="EMBL" id="AP025319">
    <property type="protein sequence ID" value="BDD12510.1"/>
    <property type="molecule type" value="Genomic_DNA"/>
</dbReference>
<proteinExistence type="predicted"/>
<evidence type="ECO:0000313" key="2">
    <source>
        <dbReference type="EMBL" id="BDD12510.1"/>
    </source>
</evidence>
<feature type="compositionally biased region" description="Polar residues" evidence="1">
    <location>
        <begin position="1"/>
        <end position="17"/>
    </location>
</feature>
<keyword evidence="2" id="KW-0614">Plasmid</keyword>
<organism evidence="2 3">
    <name type="scientific">Fulvitalea axinellae</name>
    <dbReference type="NCBI Taxonomy" id="1182444"/>
    <lineage>
        <taxon>Bacteria</taxon>
        <taxon>Pseudomonadati</taxon>
        <taxon>Bacteroidota</taxon>
        <taxon>Cytophagia</taxon>
        <taxon>Cytophagales</taxon>
        <taxon>Persicobacteraceae</taxon>
        <taxon>Fulvitalea</taxon>
    </lineage>
</organism>
<keyword evidence="3" id="KW-1185">Reference proteome</keyword>
<gene>
    <name evidence="2" type="ORF">FUAX_49420</name>
</gene>
<dbReference type="RefSeq" id="WP_338395830.1">
    <property type="nucleotide sequence ID" value="NZ_AP025319.1"/>
</dbReference>
<dbReference type="AlphaFoldDB" id="A0AAU9DIV8"/>
<evidence type="ECO:0000313" key="3">
    <source>
        <dbReference type="Proteomes" id="UP001348817"/>
    </source>
</evidence>
<accession>A0AAU9DIV8</accession>
<dbReference type="Proteomes" id="UP001348817">
    <property type="component" value="Plasmid pFA5"/>
</dbReference>
<feature type="region of interest" description="Disordered" evidence="1">
    <location>
        <begin position="1"/>
        <end position="24"/>
    </location>
</feature>
<evidence type="ECO:0000256" key="1">
    <source>
        <dbReference type="SAM" id="MobiDB-lite"/>
    </source>
</evidence>
<dbReference type="KEGG" id="fax:FUAX_49420"/>
<reference evidence="2 3" key="1">
    <citation type="submission" date="2021-12" db="EMBL/GenBank/DDBJ databases">
        <title>Genome sequencing of bacteria with rrn-lacking chromosome and rrn-plasmid.</title>
        <authorList>
            <person name="Anda M."/>
            <person name="Iwasaki W."/>
        </authorList>
    </citation>
    <scope>NUCLEOTIDE SEQUENCE [LARGE SCALE GENOMIC DNA]</scope>
    <source>
        <strain evidence="2 3">DSM 100852</strain>
        <plasmid evidence="2 3">pFA5</plasmid>
    </source>
</reference>
<sequence length="476" mass="54798">MFKNKSQQFRSADNPSQGRAIAKMPPDSPIQCKIGFEVEFSNWCVVEALNEDTFVNKKIPYMGGKVRSLKIGEKILSGDRFTLEGEEADLNSSCLEIVSIPFEENEDGFRQMMLFFQDLETFEETLRPRMPKSDLLCLSQAGLGVLHMPMVFVIERLASVGMAVQPQSTMGIKMDRLYPFFKDIGIGSEDETADTQIRKHSGRLVTGMARSGGYRPSTILMGKASMVTNKALEIYWNTTKPELFERPSDTFRGFFNMVVYYLISGRRRIMNYAKAFTKLLARTDFAKMFTLLPPAEREWFSKNDGVEWNTLTEILSNDDVFGLERDDWEDFTEHTGMETSFESITHFDPSDPFFARGIYGDRCKYHDRDMFVLSDLSSGEWLRNIPQGKDLLTQKHFPHQPAAWRLESLGNMGDQTDPGYDGSEMPIFEMRGHSEVKSMREIRENMSKWFAYIYELNRGSDYKYGEDHPFLKIKTD</sequence>
<name>A0AAU9DIV8_9BACT</name>
<geneLocation type="plasmid" evidence="2 3">
    <name>pFA5</name>
</geneLocation>